<dbReference type="InterPro" id="IPR004358">
    <property type="entry name" value="Sig_transdc_His_kin-like_C"/>
</dbReference>
<name>A0A917M4T6_9BACL</name>
<keyword evidence="17" id="KW-1185">Reference proteome</keyword>
<dbReference type="Pfam" id="PF06580">
    <property type="entry name" value="His_kinase"/>
    <property type="match status" value="1"/>
</dbReference>
<dbReference type="PANTHER" id="PTHR43047">
    <property type="entry name" value="TWO-COMPONENT HISTIDINE PROTEIN KINASE"/>
    <property type="match status" value="1"/>
</dbReference>
<evidence type="ECO:0000256" key="12">
    <source>
        <dbReference type="PROSITE-ProRule" id="PRU00169"/>
    </source>
</evidence>
<evidence type="ECO:0000256" key="9">
    <source>
        <dbReference type="ARBA" id="ARBA00022840"/>
    </source>
</evidence>
<evidence type="ECO:0000256" key="5">
    <source>
        <dbReference type="ARBA" id="ARBA00022553"/>
    </source>
</evidence>
<dbReference type="PRINTS" id="PR00344">
    <property type="entry name" value="BCTRLSENSOR"/>
</dbReference>
<dbReference type="Pfam" id="PF00072">
    <property type="entry name" value="Response_reg"/>
    <property type="match status" value="1"/>
</dbReference>
<evidence type="ECO:0000256" key="13">
    <source>
        <dbReference type="SAM" id="Phobius"/>
    </source>
</evidence>
<feature type="transmembrane region" description="Helical" evidence="13">
    <location>
        <begin position="251"/>
        <end position="268"/>
    </location>
</feature>
<dbReference type="Pfam" id="PF02518">
    <property type="entry name" value="HATPase_c"/>
    <property type="match status" value="2"/>
</dbReference>
<comment type="catalytic activity">
    <reaction evidence="1">
        <text>ATP + protein L-histidine = ADP + protein N-phospho-L-histidine.</text>
        <dbReference type="EC" id="2.7.13.3"/>
    </reaction>
</comment>
<dbReference type="InterPro" id="IPR036890">
    <property type="entry name" value="HATPase_C_sf"/>
</dbReference>
<evidence type="ECO:0000256" key="8">
    <source>
        <dbReference type="ARBA" id="ARBA00022777"/>
    </source>
</evidence>
<dbReference type="GO" id="GO:0009927">
    <property type="term" value="F:histidine phosphotransfer kinase activity"/>
    <property type="evidence" value="ECO:0007669"/>
    <property type="project" value="TreeGrafter"/>
</dbReference>
<feature type="transmembrane region" description="Helical" evidence="13">
    <location>
        <begin position="226"/>
        <end position="244"/>
    </location>
</feature>
<dbReference type="SUPFAM" id="SSF52172">
    <property type="entry name" value="CheY-like"/>
    <property type="match status" value="1"/>
</dbReference>
<evidence type="ECO:0000313" key="17">
    <source>
        <dbReference type="Proteomes" id="UP000600247"/>
    </source>
</evidence>
<dbReference type="PANTHER" id="PTHR43047:SF72">
    <property type="entry name" value="OSMOSENSING HISTIDINE PROTEIN KINASE SLN1"/>
    <property type="match status" value="1"/>
</dbReference>
<dbReference type="InterPro" id="IPR003661">
    <property type="entry name" value="HisK_dim/P_dom"/>
</dbReference>
<keyword evidence="4" id="KW-1003">Cell membrane</keyword>
<dbReference type="InterPro" id="IPR011006">
    <property type="entry name" value="CheY-like_superfamily"/>
</dbReference>
<evidence type="ECO:0000259" key="14">
    <source>
        <dbReference type="PROSITE" id="PS50109"/>
    </source>
</evidence>
<feature type="transmembrane region" description="Helical" evidence="13">
    <location>
        <begin position="12"/>
        <end position="33"/>
    </location>
</feature>
<evidence type="ECO:0000256" key="7">
    <source>
        <dbReference type="ARBA" id="ARBA00022741"/>
    </source>
</evidence>
<evidence type="ECO:0000256" key="11">
    <source>
        <dbReference type="ARBA" id="ARBA00023136"/>
    </source>
</evidence>
<dbReference type="GO" id="GO:0005524">
    <property type="term" value="F:ATP binding"/>
    <property type="evidence" value="ECO:0007669"/>
    <property type="project" value="UniProtKB-KW"/>
</dbReference>
<dbReference type="SUPFAM" id="SSF55874">
    <property type="entry name" value="ATPase domain of HSP90 chaperone/DNA topoisomerase II/histidine kinase"/>
    <property type="match status" value="2"/>
</dbReference>
<keyword evidence="5 12" id="KW-0597">Phosphoprotein</keyword>
<accession>A0A917M4T6</accession>
<dbReference type="InterPro" id="IPR003594">
    <property type="entry name" value="HATPase_dom"/>
</dbReference>
<keyword evidence="13" id="KW-1133">Transmembrane helix</keyword>
<protein>
    <recommendedName>
        <fullName evidence="3">histidine kinase</fullName>
        <ecNumber evidence="3">2.7.13.3</ecNumber>
    </recommendedName>
</protein>
<evidence type="ECO:0000256" key="2">
    <source>
        <dbReference type="ARBA" id="ARBA00004236"/>
    </source>
</evidence>
<feature type="transmembrane region" description="Helical" evidence="13">
    <location>
        <begin position="372"/>
        <end position="393"/>
    </location>
</feature>
<dbReference type="InterPro" id="IPR005467">
    <property type="entry name" value="His_kinase_dom"/>
</dbReference>
<feature type="transmembrane region" description="Helical" evidence="13">
    <location>
        <begin position="343"/>
        <end position="365"/>
    </location>
</feature>
<dbReference type="PROSITE" id="PS50109">
    <property type="entry name" value="HIS_KIN"/>
    <property type="match status" value="1"/>
</dbReference>
<feature type="domain" description="Histidine kinase" evidence="14">
    <location>
        <begin position="447"/>
        <end position="665"/>
    </location>
</feature>
<dbReference type="PROSITE" id="PS50110">
    <property type="entry name" value="RESPONSE_REGULATORY"/>
    <property type="match status" value="1"/>
</dbReference>
<keyword evidence="11 13" id="KW-0472">Membrane</keyword>
<evidence type="ECO:0000256" key="10">
    <source>
        <dbReference type="ARBA" id="ARBA00023012"/>
    </source>
</evidence>
<dbReference type="AlphaFoldDB" id="A0A917M4T6"/>
<feature type="transmembrane region" description="Helical" evidence="13">
    <location>
        <begin position="288"/>
        <end position="308"/>
    </location>
</feature>
<dbReference type="RefSeq" id="WP_308421812.1">
    <property type="nucleotide sequence ID" value="NZ_BMHY01000008.1"/>
</dbReference>
<dbReference type="InterPro" id="IPR010559">
    <property type="entry name" value="Sig_transdc_His_kin_internal"/>
</dbReference>
<keyword evidence="10" id="KW-0902">Two-component regulatory system</keyword>
<comment type="caution">
    <text evidence="16">The sequence shown here is derived from an EMBL/GenBank/DDBJ whole genome shotgun (WGS) entry which is preliminary data.</text>
</comment>
<proteinExistence type="predicted"/>
<dbReference type="SUPFAM" id="SSF47384">
    <property type="entry name" value="Homodimeric domain of signal transducing histidine kinase"/>
    <property type="match status" value="1"/>
</dbReference>
<dbReference type="EC" id="2.7.13.3" evidence="3"/>
<dbReference type="Gene3D" id="3.30.565.10">
    <property type="entry name" value="Histidine kinase-like ATPase, C-terminal domain"/>
    <property type="match status" value="2"/>
</dbReference>
<keyword evidence="7" id="KW-0547">Nucleotide-binding</keyword>
<dbReference type="SMART" id="SM00448">
    <property type="entry name" value="REC"/>
    <property type="match status" value="1"/>
</dbReference>
<dbReference type="EMBL" id="BMHY01000008">
    <property type="protein sequence ID" value="GGG78816.1"/>
    <property type="molecule type" value="Genomic_DNA"/>
</dbReference>
<evidence type="ECO:0000256" key="3">
    <source>
        <dbReference type="ARBA" id="ARBA00012438"/>
    </source>
</evidence>
<keyword evidence="8" id="KW-0418">Kinase</keyword>
<evidence type="ECO:0000256" key="6">
    <source>
        <dbReference type="ARBA" id="ARBA00022679"/>
    </source>
</evidence>
<dbReference type="InterPro" id="IPR008979">
    <property type="entry name" value="Galactose-bd-like_sf"/>
</dbReference>
<dbReference type="GO" id="GO:0005886">
    <property type="term" value="C:plasma membrane"/>
    <property type="evidence" value="ECO:0007669"/>
    <property type="project" value="UniProtKB-SubCell"/>
</dbReference>
<dbReference type="SMART" id="SM00388">
    <property type="entry name" value="HisKA"/>
    <property type="match status" value="1"/>
</dbReference>
<evidence type="ECO:0000256" key="1">
    <source>
        <dbReference type="ARBA" id="ARBA00000085"/>
    </source>
</evidence>
<dbReference type="Pfam" id="PF00512">
    <property type="entry name" value="HisKA"/>
    <property type="match status" value="1"/>
</dbReference>
<dbReference type="GO" id="GO:0000155">
    <property type="term" value="F:phosphorelay sensor kinase activity"/>
    <property type="evidence" value="ECO:0007669"/>
    <property type="project" value="InterPro"/>
</dbReference>
<keyword evidence="9" id="KW-0067">ATP-binding</keyword>
<dbReference type="SMART" id="SM00387">
    <property type="entry name" value="HATPase_c"/>
    <property type="match status" value="2"/>
</dbReference>
<dbReference type="Pfam" id="PF07695">
    <property type="entry name" value="7TMR-DISM_7TM"/>
    <property type="match status" value="1"/>
</dbReference>
<feature type="transmembrane region" description="Helical" evidence="13">
    <location>
        <begin position="315"/>
        <end position="337"/>
    </location>
</feature>
<feature type="modified residue" description="4-aspartylphosphate" evidence="12">
    <location>
        <position position="755"/>
    </location>
</feature>
<dbReference type="CDD" id="cd17574">
    <property type="entry name" value="REC_OmpR"/>
    <property type="match status" value="1"/>
</dbReference>
<gene>
    <name evidence="16" type="ORF">GCM10010918_39730</name>
</gene>
<sequence>MSNKLNRMEKGKIFLIIGLFTIVLIGARVVWIYSFQATDQSLAANGQLDLRHWDASKGGTVRLDGEWSFYPHAWLIGKEHDNKSVVEASSDAQFIQVPGKWNDSIEAENPTPYGFGTYHLQILVDPAKELTYSIRVPSVRSSSELYVNGRLLNQTGKPASNKEAYKAWNIPYTASFTANDSGVIELVIQAANYEDPRGSGIIRSIKFGAEAAVAKETQLSVLMQQLVAIVFLMHGVYALILFLAGTRDRRLLYFSLLVVSAMLITLLGSDEKILHYWIPLNYDWGFKLVHLLMITGAYALLQSVMHQLPNRLRKVYPFCIVFFIAAILWAVVMPVHYVVMVQFLYVLAFAAAVLITLMSMILTSIKEIGDNLLLLLALLAFTSNFVWWIFFLATGIKVVYYPFDLIVSTTCLSSVWFRHYFFVYSETRKLAAKLQETDKVKDQFLANTSHELKNPLHGIINISQAVLEREQHSLNEKSITDLGTVLSVGRRMSIVLNDLLDVMRLKENAPRLQLRSFSIHTIASGVFEMLQYMTEGKPVRLVNHIPEQFPQVYADENRVIQIVFNLLHNAIKYTNDGEVSIRSHVKNGRAHITVADTGIGMNEDMIRRVFEPYEQVHSDKTMIEGGFGLGLSISKQLVELHGGSMKVRSIPGEGSAFTFTLQLSKRAEGEQTKPDVISAGITESAAAAAPLESVVEQQTLLGDRPRIIVVDDDPLNLKVIEAILSEELYDITTVTSGKQVLALLDAKEWDLVISDVMMPQMSGYELSRTIRKRLSITELPILFLTARTQTEDIANAFLAGANDYVTKPVEALELRSRVKALTEIRQTVRERLRMEAAWLQAQIQPHFLFNTLNAVAALSEIDTERMRDLIEAFSNHLRDKFKLEHMDELAPIEDELSIVRSYLYIEKERFDEKLNVTWEIDESSGVKIPMLTIQPLVENAIRHGIMKRSRGGNIHIRLTNYDTYAEIAVTDDGVGMDEHTLQQVLVKQSDHATGIGLLNTDLRLKRQYGRGLQIKSVPGEGTSISFRVDKKDEV</sequence>
<keyword evidence="6" id="KW-0808">Transferase</keyword>
<dbReference type="FunFam" id="3.30.565.10:FF:000023">
    <property type="entry name" value="PAS domain-containing sensor histidine kinase"/>
    <property type="match status" value="1"/>
</dbReference>
<evidence type="ECO:0000313" key="16">
    <source>
        <dbReference type="EMBL" id="GGG78816.1"/>
    </source>
</evidence>
<evidence type="ECO:0000256" key="4">
    <source>
        <dbReference type="ARBA" id="ARBA00022475"/>
    </source>
</evidence>
<dbReference type="Gene3D" id="2.60.120.260">
    <property type="entry name" value="Galactose-binding domain-like"/>
    <property type="match status" value="1"/>
</dbReference>
<dbReference type="CDD" id="cd16922">
    <property type="entry name" value="HATPase_EvgS-ArcB-TorS-like"/>
    <property type="match status" value="1"/>
</dbReference>
<reference evidence="16 17" key="1">
    <citation type="journal article" date="2014" name="Int. J. Syst. Evol. Microbiol.">
        <title>Complete genome sequence of Corynebacterium casei LMG S-19264T (=DSM 44701T), isolated from a smear-ripened cheese.</title>
        <authorList>
            <consortium name="US DOE Joint Genome Institute (JGI-PGF)"/>
            <person name="Walter F."/>
            <person name="Albersmeier A."/>
            <person name="Kalinowski J."/>
            <person name="Ruckert C."/>
        </authorList>
    </citation>
    <scope>NUCLEOTIDE SEQUENCE [LARGE SCALE GENOMIC DNA]</scope>
    <source>
        <strain evidence="16 17">CGMCC 1.15286</strain>
    </source>
</reference>
<dbReference type="Gene3D" id="3.40.50.2300">
    <property type="match status" value="1"/>
</dbReference>
<comment type="subcellular location">
    <subcellularLocation>
        <location evidence="2">Cell membrane</location>
    </subcellularLocation>
</comment>
<evidence type="ECO:0000259" key="15">
    <source>
        <dbReference type="PROSITE" id="PS50110"/>
    </source>
</evidence>
<dbReference type="InterPro" id="IPR001789">
    <property type="entry name" value="Sig_transdc_resp-reg_receiver"/>
</dbReference>
<dbReference type="Proteomes" id="UP000600247">
    <property type="component" value="Unassembled WGS sequence"/>
</dbReference>
<dbReference type="InterPro" id="IPR036097">
    <property type="entry name" value="HisK_dim/P_sf"/>
</dbReference>
<feature type="domain" description="Response regulatory" evidence="15">
    <location>
        <begin position="706"/>
        <end position="822"/>
    </location>
</feature>
<keyword evidence="13" id="KW-0812">Transmembrane</keyword>
<dbReference type="SUPFAM" id="SSF49785">
    <property type="entry name" value="Galactose-binding domain-like"/>
    <property type="match status" value="1"/>
</dbReference>
<dbReference type="CDD" id="cd00082">
    <property type="entry name" value="HisKA"/>
    <property type="match status" value="1"/>
</dbReference>
<dbReference type="Gene3D" id="1.10.287.130">
    <property type="match status" value="1"/>
</dbReference>
<organism evidence="16 17">
    <name type="scientific">Paenibacillus radicis</name>
    <name type="common">ex Gao et al. 2016</name>
    <dbReference type="NCBI Taxonomy" id="1737354"/>
    <lineage>
        <taxon>Bacteria</taxon>
        <taxon>Bacillati</taxon>
        <taxon>Bacillota</taxon>
        <taxon>Bacilli</taxon>
        <taxon>Bacillales</taxon>
        <taxon>Paenibacillaceae</taxon>
        <taxon>Paenibacillus</taxon>
    </lineage>
</organism>
<dbReference type="InterPro" id="IPR011623">
    <property type="entry name" value="7TMR_DISM_rcpt_extracell_dom1"/>
</dbReference>